<keyword evidence="1" id="KW-0472">Membrane</keyword>
<reference evidence="2 3" key="1">
    <citation type="submission" date="2017-04" db="EMBL/GenBank/DDBJ databases">
        <authorList>
            <person name="Afonso C.L."/>
            <person name="Miller P.J."/>
            <person name="Scott M.A."/>
            <person name="Spackman E."/>
            <person name="Goraichik I."/>
            <person name="Dimitrov K.M."/>
            <person name="Suarez D.L."/>
            <person name="Swayne D.E."/>
        </authorList>
    </citation>
    <scope>NUCLEOTIDE SEQUENCE [LARGE SCALE GENOMIC DNA]</scope>
    <source>
        <strain evidence="2 3">CGMCC 1.12708</strain>
    </source>
</reference>
<proteinExistence type="predicted"/>
<dbReference type="InterPro" id="IPR025250">
    <property type="entry name" value="DUF4199"/>
</dbReference>
<dbReference type="Pfam" id="PF13858">
    <property type="entry name" value="DUF4199"/>
    <property type="match status" value="1"/>
</dbReference>
<organism evidence="2 3">
    <name type="scientific">Moheibacter sediminis</name>
    <dbReference type="NCBI Taxonomy" id="1434700"/>
    <lineage>
        <taxon>Bacteria</taxon>
        <taxon>Pseudomonadati</taxon>
        <taxon>Bacteroidota</taxon>
        <taxon>Flavobacteriia</taxon>
        <taxon>Flavobacteriales</taxon>
        <taxon>Weeksellaceae</taxon>
        <taxon>Moheibacter</taxon>
    </lineage>
</organism>
<evidence type="ECO:0000313" key="3">
    <source>
        <dbReference type="Proteomes" id="UP000192393"/>
    </source>
</evidence>
<feature type="transmembrane region" description="Helical" evidence="1">
    <location>
        <begin position="83"/>
        <end position="101"/>
    </location>
</feature>
<accession>A0A1W1Z2M8</accession>
<feature type="transmembrane region" description="Helical" evidence="1">
    <location>
        <begin position="152"/>
        <end position="174"/>
    </location>
</feature>
<dbReference type="Proteomes" id="UP000192393">
    <property type="component" value="Unassembled WGS sequence"/>
</dbReference>
<keyword evidence="1" id="KW-0812">Transmembrane</keyword>
<dbReference type="OrthoDB" id="1273153at2"/>
<dbReference type="RefSeq" id="WP_084016257.1">
    <property type="nucleotide sequence ID" value="NZ_FWXS01000002.1"/>
</dbReference>
<name>A0A1W1Z2M8_9FLAO</name>
<feature type="transmembrane region" description="Helical" evidence="1">
    <location>
        <begin position="41"/>
        <end position="62"/>
    </location>
</feature>
<protein>
    <recommendedName>
        <fullName evidence="4">DUF4199 domain-containing protein</fullName>
    </recommendedName>
</protein>
<keyword evidence="3" id="KW-1185">Reference proteome</keyword>
<feature type="transmembrane region" description="Helical" evidence="1">
    <location>
        <begin position="12"/>
        <end position="29"/>
    </location>
</feature>
<dbReference type="AlphaFoldDB" id="A0A1W1Z2M8"/>
<keyword evidence="1" id="KW-1133">Transmembrane helix</keyword>
<evidence type="ECO:0008006" key="4">
    <source>
        <dbReference type="Google" id="ProtNLM"/>
    </source>
</evidence>
<sequence>MNYTRLTLKLGGILFFVTIALFLILYFVFSTQGSISEADYFNYSSLINCFVMPALYAGIGFYSAFSAAKQQALKFGQGFRKAFIPQFIGGLLSLAFIFIFFNTVGSWAEDSLQRGWYSLIETNPNQEFMEKNGEFVAGMKDLNYNMFTFRTFTIAFMTVLFFYVMISTIFAVFLKNRKM</sequence>
<dbReference type="EMBL" id="FWXS01000002">
    <property type="protein sequence ID" value="SMC42679.1"/>
    <property type="molecule type" value="Genomic_DNA"/>
</dbReference>
<dbReference type="STRING" id="1434700.SAMN06296427_102143"/>
<gene>
    <name evidence="2" type="ORF">SAMN06296427_102143</name>
</gene>
<evidence type="ECO:0000256" key="1">
    <source>
        <dbReference type="SAM" id="Phobius"/>
    </source>
</evidence>
<evidence type="ECO:0000313" key="2">
    <source>
        <dbReference type="EMBL" id="SMC42679.1"/>
    </source>
</evidence>